<dbReference type="EMBL" id="LR796372">
    <property type="protein sequence ID" value="CAB4140400.1"/>
    <property type="molecule type" value="Genomic_DNA"/>
</dbReference>
<reference evidence="1" key="1">
    <citation type="submission" date="2020-04" db="EMBL/GenBank/DDBJ databases">
        <authorList>
            <person name="Chiriac C."/>
            <person name="Salcher M."/>
            <person name="Ghai R."/>
            <person name="Kavagutti S V."/>
        </authorList>
    </citation>
    <scope>NUCLEOTIDE SEQUENCE</scope>
</reference>
<organism evidence="1">
    <name type="scientific">uncultured Caudovirales phage</name>
    <dbReference type="NCBI Taxonomy" id="2100421"/>
    <lineage>
        <taxon>Viruses</taxon>
        <taxon>Duplodnaviria</taxon>
        <taxon>Heunggongvirae</taxon>
        <taxon>Uroviricota</taxon>
        <taxon>Caudoviricetes</taxon>
        <taxon>Peduoviridae</taxon>
        <taxon>Maltschvirus</taxon>
        <taxon>Maltschvirus maltsch</taxon>
    </lineage>
</organism>
<name>A0A6J5M5P2_9CAUD</name>
<accession>A0A6J5M5P2</accession>
<evidence type="ECO:0000313" key="1">
    <source>
        <dbReference type="EMBL" id="CAB4140400.1"/>
    </source>
</evidence>
<protein>
    <submittedName>
        <fullName evidence="1">Uncharacterized protein</fullName>
    </submittedName>
</protein>
<sequence length="63" mass="6841">MPVGRPPTYPFRHMAVGDTITLPAPGRAAAKRICSNASQYGIRTGRFYQCRTADGATTVTRVE</sequence>
<gene>
    <name evidence="1" type="ORF">UFOVP406_22</name>
</gene>
<proteinExistence type="predicted"/>